<dbReference type="EMBL" id="BNAF01000001">
    <property type="protein sequence ID" value="GHE23249.1"/>
    <property type="molecule type" value="Genomic_DNA"/>
</dbReference>
<dbReference type="InterPro" id="IPR011990">
    <property type="entry name" value="TPR-like_helical_dom_sf"/>
</dbReference>
<sequence length="440" mass="50154">MKKNSLYIILLAVGALFSACDKYLDIQPVGTVVPSTEADFRALLTSGYTNFPTHKALLNLRTDELLLDEYSTDFPELKDIYLWNDQNPDPVTRAYPWVDFYKSIFYANHILEEMDAKIGVTAETKQIKAEALLLRAYAHFELLNCYAEQFSEANKDKKAIPLADHIDLEQRFRPATIAETYALVLADIADAQELMQVEDQPAMYKYRFSKRALHAFKSRVHLYREEWELARQEAAAALAINNKLVDLNQNEALLPSDFQSVEAIMSLDAVGVSFVSTSSYIAPTLLSSYDQANDKRFTRYFAKAGSNYVSSKGGNDRYNVSFRNGELYLIVAEASLQLNRRQEAVDALGTLFRNRLTAAAFSAQALIMANMDRAALLELVKAERKRELALEGLRWYDLKRGDRPRIVHQIFGQEQVLEQQDPRYIIRYPQEAIDNNPDLL</sequence>
<evidence type="ECO:0000313" key="9">
    <source>
        <dbReference type="Proteomes" id="UP000620550"/>
    </source>
</evidence>
<evidence type="ECO:0000256" key="3">
    <source>
        <dbReference type="ARBA" id="ARBA00022729"/>
    </source>
</evidence>
<keyword evidence="4" id="KW-0472">Membrane</keyword>
<keyword evidence="3" id="KW-0732">Signal</keyword>
<dbReference type="Gene3D" id="1.25.40.390">
    <property type="match status" value="1"/>
</dbReference>
<gene>
    <name evidence="8" type="ORF">GCM10017764_02170</name>
</gene>
<organism evidence="8 9">
    <name type="scientific">Sphingobacterium griseoflavum</name>
    <dbReference type="NCBI Taxonomy" id="1474952"/>
    <lineage>
        <taxon>Bacteria</taxon>
        <taxon>Pseudomonadati</taxon>
        <taxon>Bacteroidota</taxon>
        <taxon>Sphingobacteriia</taxon>
        <taxon>Sphingobacteriales</taxon>
        <taxon>Sphingobacteriaceae</taxon>
        <taxon>Sphingobacterium</taxon>
    </lineage>
</organism>
<evidence type="ECO:0000313" key="8">
    <source>
        <dbReference type="EMBL" id="GHE23249.1"/>
    </source>
</evidence>
<evidence type="ECO:0000256" key="5">
    <source>
        <dbReference type="ARBA" id="ARBA00023237"/>
    </source>
</evidence>
<dbReference type="Pfam" id="PF14322">
    <property type="entry name" value="SusD-like_3"/>
    <property type="match status" value="1"/>
</dbReference>
<feature type="domain" description="SusD-like N-terminal" evidence="7">
    <location>
        <begin position="22"/>
        <end position="222"/>
    </location>
</feature>
<dbReference type="SUPFAM" id="SSF48452">
    <property type="entry name" value="TPR-like"/>
    <property type="match status" value="1"/>
</dbReference>
<evidence type="ECO:0000256" key="1">
    <source>
        <dbReference type="ARBA" id="ARBA00004442"/>
    </source>
</evidence>
<keyword evidence="5" id="KW-0998">Cell outer membrane</keyword>
<dbReference type="PROSITE" id="PS51257">
    <property type="entry name" value="PROKAR_LIPOPROTEIN"/>
    <property type="match status" value="1"/>
</dbReference>
<evidence type="ECO:0000256" key="2">
    <source>
        <dbReference type="ARBA" id="ARBA00006275"/>
    </source>
</evidence>
<comment type="subcellular location">
    <subcellularLocation>
        <location evidence="1">Cell outer membrane</location>
    </subcellularLocation>
</comment>
<name>A0ABQ3HSP7_9SPHI</name>
<dbReference type="InterPro" id="IPR012944">
    <property type="entry name" value="SusD_RagB_dom"/>
</dbReference>
<evidence type="ECO:0000259" key="7">
    <source>
        <dbReference type="Pfam" id="PF14322"/>
    </source>
</evidence>
<proteinExistence type="inferred from homology"/>
<accession>A0ABQ3HSP7</accession>
<comment type="similarity">
    <text evidence="2">Belongs to the SusD family.</text>
</comment>
<protein>
    <submittedName>
        <fullName evidence="8">Membrane protein</fullName>
    </submittedName>
</protein>
<dbReference type="Pfam" id="PF07980">
    <property type="entry name" value="SusD_RagB"/>
    <property type="match status" value="1"/>
</dbReference>
<feature type="domain" description="RagB/SusD" evidence="6">
    <location>
        <begin position="291"/>
        <end position="424"/>
    </location>
</feature>
<reference evidence="9" key="1">
    <citation type="journal article" date="2019" name="Int. J. Syst. Evol. Microbiol.">
        <title>The Global Catalogue of Microorganisms (GCM) 10K type strain sequencing project: providing services to taxonomists for standard genome sequencing and annotation.</title>
        <authorList>
            <consortium name="The Broad Institute Genomics Platform"/>
            <consortium name="The Broad Institute Genome Sequencing Center for Infectious Disease"/>
            <person name="Wu L."/>
            <person name="Ma J."/>
        </authorList>
    </citation>
    <scope>NUCLEOTIDE SEQUENCE [LARGE SCALE GENOMIC DNA]</scope>
    <source>
        <strain evidence="9">CGMCC 1.12966</strain>
    </source>
</reference>
<dbReference type="Proteomes" id="UP000620550">
    <property type="component" value="Unassembled WGS sequence"/>
</dbReference>
<comment type="caution">
    <text evidence="8">The sequence shown here is derived from an EMBL/GenBank/DDBJ whole genome shotgun (WGS) entry which is preliminary data.</text>
</comment>
<keyword evidence="9" id="KW-1185">Reference proteome</keyword>
<evidence type="ECO:0000256" key="4">
    <source>
        <dbReference type="ARBA" id="ARBA00023136"/>
    </source>
</evidence>
<dbReference type="RefSeq" id="WP_189624752.1">
    <property type="nucleotide sequence ID" value="NZ_BNAF01000001.1"/>
</dbReference>
<evidence type="ECO:0000259" key="6">
    <source>
        <dbReference type="Pfam" id="PF07980"/>
    </source>
</evidence>
<dbReference type="InterPro" id="IPR033985">
    <property type="entry name" value="SusD-like_N"/>
</dbReference>